<dbReference type="Proteomes" id="UP000265618">
    <property type="component" value="Unassembled WGS sequence"/>
</dbReference>
<comment type="caution">
    <text evidence="2">The sequence shown here is derived from an EMBL/GenBank/DDBJ whole genome shotgun (WGS) entry which is preliminary data.</text>
</comment>
<dbReference type="Gene3D" id="3.10.180.10">
    <property type="entry name" value="2,3-Dihydroxybiphenyl 1,2-Dioxygenase, domain 1"/>
    <property type="match status" value="1"/>
</dbReference>
<dbReference type="PROSITE" id="PS51819">
    <property type="entry name" value="VOC"/>
    <property type="match status" value="1"/>
</dbReference>
<evidence type="ECO:0000313" key="3">
    <source>
        <dbReference type="Proteomes" id="UP000265618"/>
    </source>
</evidence>
<dbReference type="Pfam" id="PF00903">
    <property type="entry name" value="Glyoxalase"/>
    <property type="match status" value="1"/>
</dbReference>
<organism evidence="2 3">
    <name type="scientific">Kipferlia bialata</name>
    <dbReference type="NCBI Taxonomy" id="797122"/>
    <lineage>
        <taxon>Eukaryota</taxon>
        <taxon>Metamonada</taxon>
        <taxon>Carpediemonas-like organisms</taxon>
        <taxon>Kipferlia</taxon>
    </lineage>
</organism>
<dbReference type="AlphaFoldDB" id="A0A9K3CRX6"/>
<dbReference type="OrthoDB" id="447346at2759"/>
<protein>
    <recommendedName>
        <fullName evidence="1">VOC domain-containing protein</fullName>
    </recommendedName>
</protein>
<keyword evidence="3" id="KW-1185">Reference proteome</keyword>
<dbReference type="InterPro" id="IPR052164">
    <property type="entry name" value="Anthracycline_SecMetBiosynth"/>
</dbReference>
<feature type="domain" description="VOC" evidence="1">
    <location>
        <begin position="5"/>
        <end position="115"/>
    </location>
</feature>
<gene>
    <name evidence="2" type="ORF">KIPB_002211</name>
</gene>
<sequence length="115" mass="12349">MNHNQIGFIEFPSSDLSASKTFFTTVFGWTFKDFGEKYTAFSESGPHGGFFLSDAKSSVATGGALVVIHSDDLEKTQAAVEANGGKVVKAIFAFPGGRRFHFTDTTGNEWAVSGK</sequence>
<dbReference type="PANTHER" id="PTHR33993:SF1">
    <property type="entry name" value="GLYOXALASE FAMILY PROTEIN"/>
    <property type="match status" value="1"/>
</dbReference>
<dbReference type="EMBL" id="BDIP01000351">
    <property type="protein sequence ID" value="GIQ81277.1"/>
    <property type="molecule type" value="Genomic_DNA"/>
</dbReference>
<dbReference type="SUPFAM" id="SSF54593">
    <property type="entry name" value="Glyoxalase/Bleomycin resistance protein/Dihydroxybiphenyl dioxygenase"/>
    <property type="match status" value="1"/>
</dbReference>
<accession>A0A9K3CRX6</accession>
<evidence type="ECO:0000259" key="1">
    <source>
        <dbReference type="PROSITE" id="PS51819"/>
    </source>
</evidence>
<name>A0A9K3CRX6_9EUKA</name>
<dbReference type="PANTHER" id="PTHR33993">
    <property type="entry name" value="GLYOXALASE-RELATED"/>
    <property type="match status" value="1"/>
</dbReference>
<evidence type="ECO:0000313" key="2">
    <source>
        <dbReference type="EMBL" id="GIQ81277.1"/>
    </source>
</evidence>
<dbReference type="InterPro" id="IPR004360">
    <property type="entry name" value="Glyas_Fos-R_dOase_dom"/>
</dbReference>
<dbReference type="CDD" id="cd07247">
    <property type="entry name" value="SgaA_N_like"/>
    <property type="match status" value="1"/>
</dbReference>
<proteinExistence type="predicted"/>
<dbReference type="InterPro" id="IPR029068">
    <property type="entry name" value="Glyas_Bleomycin-R_OHBP_Dase"/>
</dbReference>
<reference evidence="2 3" key="1">
    <citation type="journal article" date="2018" name="PLoS ONE">
        <title>The draft genome of Kipferlia bialata reveals reductive genome evolution in fornicate parasites.</title>
        <authorList>
            <person name="Tanifuji G."/>
            <person name="Takabayashi S."/>
            <person name="Kume K."/>
            <person name="Takagi M."/>
            <person name="Nakayama T."/>
            <person name="Kamikawa R."/>
            <person name="Inagaki Y."/>
            <person name="Hashimoto T."/>
        </authorList>
    </citation>
    <scope>NUCLEOTIDE SEQUENCE [LARGE SCALE GENOMIC DNA]</scope>
    <source>
        <strain evidence="2">NY0173</strain>
    </source>
</reference>
<dbReference type="InterPro" id="IPR037523">
    <property type="entry name" value="VOC_core"/>
</dbReference>